<sequence>MDEKSGLPPYAAAAAVNGYTPLPAPGSTGTRRLGRVRRSRALKFFTLGSGKVTVPGSDLNYAPNGDGNCVGGIATLNGLDISIFGDVALKSGFVVYDDANNRLGWAKGK</sequence>
<name>A0ACC1QX09_9HYPO</name>
<reference evidence="1" key="1">
    <citation type="submission" date="2022-07" db="EMBL/GenBank/DDBJ databases">
        <title>Genome Sequence of Lecanicillium saksenae.</title>
        <authorList>
            <person name="Buettner E."/>
        </authorList>
    </citation>
    <scope>NUCLEOTIDE SEQUENCE</scope>
    <source>
        <strain evidence="1">VT-O1</strain>
    </source>
</reference>
<gene>
    <name evidence="1" type="ORF">NLG97_g3903</name>
</gene>
<dbReference type="EMBL" id="JANAKD010000351">
    <property type="protein sequence ID" value="KAJ3494710.1"/>
    <property type="molecule type" value="Genomic_DNA"/>
</dbReference>
<protein>
    <submittedName>
        <fullName evidence="1">Uncharacterized protein</fullName>
    </submittedName>
</protein>
<keyword evidence="2" id="KW-1185">Reference proteome</keyword>
<accession>A0ACC1QX09</accession>
<organism evidence="1 2">
    <name type="scientific">Lecanicillium saksenae</name>
    <dbReference type="NCBI Taxonomy" id="468837"/>
    <lineage>
        <taxon>Eukaryota</taxon>
        <taxon>Fungi</taxon>
        <taxon>Dikarya</taxon>
        <taxon>Ascomycota</taxon>
        <taxon>Pezizomycotina</taxon>
        <taxon>Sordariomycetes</taxon>
        <taxon>Hypocreomycetidae</taxon>
        <taxon>Hypocreales</taxon>
        <taxon>Cordycipitaceae</taxon>
        <taxon>Lecanicillium</taxon>
    </lineage>
</organism>
<comment type="caution">
    <text evidence="1">The sequence shown here is derived from an EMBL/GenBank/DDBJ whole genome shotgun (WGS) entry which is preliminary data.</text>
</comment>
<evidence type="ECO:0000313" key="2">
    <source>
        <dbReference type="Proteomes" id="UP001148737"/>
    </source>
</evidence>
<evidence type="ECO:0000313" key="1">
    <source>
        <dbReference type="EMBL" id="KAJ3494710.1"/>
    </source>
</evidence>
<dbReference type="Proteomes" id="UP001148737">
    <property type="component" value="Unassembled WGS sequence"/>
</dbReference>
<proteinExistence type="predicted"/>